<dbReference type="AlphaFoldDB" id="A0A401U0S4"/>
<comment type="pathway">
    <text evidence="1">Lipid metabolism.</text>
</comment>
<dbReference type="GO" id="GO:0030258">
    <property type="term" value="P:lipid modification"/>
    <property type="evidence" value="ECO:0007669"/>
    <property type="project" value="TreeGrafter"/>
</dbReference>
<dbReference type="PANTHER" id="PTHR13906:SF16">
    <property type="entry name" value="LYSOPHOSPHOLIPID ACYLTRANSFERASE 7"/>
    <property type="match status" value="1"/>
</dbReference>
<dbReference type="STRING" id="137246.A0A401U0S4"/>
<evidence type="ECO:0000313" key="4">
    <source>
        <dbReference type="Proteomes" id="UP000287033"/>
    </source>
</evidence>
<comment type="caution">
    <text evidence="3">The sequence shown here is derived from an EMBL/GenBank/DDBJ whole genome shotgun (WGS) entry which is preliminary data.</text>
</comment>
<proteinExistence type="inferred from homology"/>
<dbReference type="GO" id="GO:0044233">
    <property type="term" value="C:mitochondria-associated endoplasmic reticulum membrane contact site"/>
    <property type="evidence" value="ECO:0007669"/>
    <property type="project" value="TreeGrafter"/>
</dbReference>
<organism evidence="3 4">
    <name type="scientific">Chiloscyllium punctatum</name>
    <name type="common">Brownbanded bambooshark</name>
    <name type="synonym">Hemiscyllium punctatum</name>
    <dbReference type="NCBI Taxonomy" id="137246"/>
    <lineage>
        <taxon>Eukaryota</taxon>
        <taxon>Metazoa</taxon>
        <taxon>Chordata</taxon>
        <taxon>Craniata</taxon>
        <taxon>Vertebrata</taxon>
        <taxon>Chondrichthyes</taxon>
        <taxon>Elasmobranchii</taxon>
        <taxon>Galeomorphii</taxon>
        <taxon>Galeoidea</taxon>
        <taxon>Orectolobiformes</taxon>
        <taxon>Hemiscylliidae</taxon>
        <taxon>Chiloscyllium</taxon>
    </lineage>
</organism>
<gene>
    <name evidence="3" type="ORF">chiPu_0032876</name>
</gene>
<evidence type="ECO:0000256" key="1">
    <source>
        <dbReference type="ARBA" id="ARBA00005189"/>
    </source>
</evidence>
<name>A0A401U0S4_CHIPU</name>
<evidence type="ECO:0000256" key="2">
    <source>
        <dbReference type="ARBA" id="ARBA00010323"/>
    </source>
</evidence>
<dbReference type="PANTHER" id="PTHR13906">
    <property type="entry name" value="PORCUPINE"/>
    <property type="match status" value="1"/>
</dbReference>
<dbReference type="OMA" id="FAECACI"/>
<keyword evidence="4" id="KW-1185">Reference proteome</keyword>
<dbReference type="GO" id="GO:0071617">
    <property type="term" value="F:lysophospholipid acyltransferase activity"/>
    <property type="evidence" value="ECO:0007669"/>
    <property type="project" value="TreeGrafter"/>
</dbReference>
<dbReference type="GO" id="GO:0006661">
    <property type="term" value="P:phosphatidylinositol biosynthetic process"/>
    <property type="evidence" value="ECO:0007669"/>
    <property type="project" value="TreeGrafter"/>
</dbReference>
<feature type="non-terminal residue" evidence="3">
    <location>
        <position position="95"/>
    </location>
</feature>
<dbReference type="OrthoDB" id="7663182at2759"/>
<dbReference type="GO" id="GO:0016020">
    <property type="term" value="C:membrane"/>
    <property type="evidence" value="ECO:0007669"/>
    <property type="project" value="TreeGrafter"/>
</dbReference>
<sequence>MLERLRLGPLYGVAFLLVSRLCPLDYVRTEEFGDRSLAYKIFYTSLIFFVFRMRFYVAWTFAECACIAAGFGAYPTAAKSRPGNGPTQQYFSGGR</sequence>
<protein>
    <submittedName>
        <fullName evidence="3">Uncharacterized protein</fullName>
    </submittedName>
</protein>
<dbReference type="Proteomes" id="UP000287033">
    <property type="component" value="Unassembled WGS sequence"/>
</dbReference>
<evidence type="ECO:0000313" key="3">
    <source>
        <dbReference type="EMBL" id="GCC48466.1"/>
    </source>
</evidence>
<dbReference type="EMBL" id="BEZZ01248035">
    <property type="protein sequence ID" value="GCC48466.1"/>
    <property type="molecule type" value="Genomic_DNA"/>
</dbReference>
<dbReference type="InterPro" id="IPR049941">
    <property type="entry name" value="LPLAT_7/PORCN-like"/>
</dbReference>
<accession>A0A401U0S4</accession>
<reference evidence="3 4" key="1">
    <citation type="journal article" date="2018" name="Nat. Ecol. Evol.">
        <title>Shark genomes provide insights into elasmobranch evolution and the origin of vertebrates.</title>
        <authorList>
            <person name="Hara Y"/>
            <person name="Yamaguchi K"/>
            <person name="Onimaru K"/>
            <person name="Kadota M"/>
            <person name="Koyanagi M"/>
            <person name="Keeley SD"/>
            <person name="Tatsumi K"/>
            <person name="Tanaka K"/>
            <person name="Motone F"/>
            <person name="Kageyama Y"/>
            <person name="Nozu R"/>
            <person name="Adachi N"/>
            <person name="Nishimura O"/>
            <person name="Nakagawa R"/>
            <person name="Tanegashima C"/>
            <person name="Kiyatake I"/>
            <person name="Matsumoto R"/>
            <person name="Murakumo K"/>
            <person name="Nishida K"/>
            <person name="Terakita A"/>
            <person name="Kuratani S"/>
            <person name="Sato K"/>
            <person name="Hyodo S Kuraku.S."/>
        </authorList>
    </citation>
    <scope>NUCLEOTIDE SEQUENCE [LARGE SCALE GENOMIC DNA]</scope>
</reference>
<comment type="similarity">
    <text evidence="2">Belongs to the membrane-bound acyltransferase family.</text>
</comment>